<keyword evidence="3" id="KW-1185">Reference proteome</keyword>
<feature type="compositionally biased region" description="Basic and acidic residues" evidence="1">
    <location>
        <begin position="158"/>
        <end position="170"/>
    </location>
</feature>
<protein>
    <submittedName>
        <fullName evidence="2">Uncharacterized protein</fullName>
    </submittedName>
</protein>
<feature type="compositionally biased region" description="Polar residues" evidence="1">
    <location>
        <begin position="29"/>
        <end position="41"/>
    </location>
</feature>
<comment type="caution">
    <text evidence="2">The sequence shown here is derived from an EMBL/GenBank/DDBJ whole genome shotgun (WGS) entry which is preliminary data.</text>
</comment>
<feature type="compositionally biased region" description="Basic and acidic residues" evidence="1">
    <location>
        <begin position="215"/>
        <end position="228"/>
    </location>
</feature>
<evidence type="ECO:0000313" key="3">
    <source>
        <dbReference type="Proteomes" id="UP001629113"/>
    </source>
</evidence>
<feature type="region of interest" description="Disordered" evidence="1">
    <location>
        <begin position="125"/>
        <end position="228"/>
    </location>
</feature>
<feature type="compositionally biased region" description="Polar residues" evidence="1">
    <location>
        <begin position="143"/>
        <end position="156"/>
    </location>
</feature>
<gene>
    <name evidence="2" type="ORF">PVAG01_08834</name>
</gene>
<evidence type="ECO:0000313" key="2">
    <source>
        <dbReference type="EMBL" id="KAL3420335.1"/>
    </source>
</evidence>
<dbReference type="Proteomes" id="UP001629113">
    <property type="component" value="Unassembled WGS sequence"/>
</dbReference>
<name>A0ABR4PAM7_9HELO</name>
<proteinExistence type="predicted"/>
<organism evidence="2 3">
    <name type="scientific">Phlyctema vagabunda</name>
    <dbReference type="NCBI Taxonomy" id="108571"/>
    <lineage>
        <taxon>Eukaryota</taxon>
        <taxon>Fungi</taxon>
        <taxon>Dikarya</taxon>
        <taxon>Ascomycota</taxon>
        <taxon>Pezizomycotina</taxon>
        <taxon>Leotiomycetes</taxon>
        <taxon>Helotiales</taxon>
        <taxon>Dermateaceae</taxon>
        <taxon>Phlyctema</taxon>
    </lineage>
</organism>
<sequence length="228" mass="24392">MPHQQPPVANQLPPTPPLSDTENDAESQIPLQSPPQNETSNHVISGLVRVTGKGSLTAGMAGSLSQIALGPMGGLLGGLVGVIYGSVMAGTEGIRADYQPDGWGGEMSVPVVGGMPEKKTERKFGLQNRGFPHGLPKQKSVRGPSSNQKPGEQPRNSDVGKNKSKNKDNIKNTQSQRQRDKRGQEPDSLGILVPQTSSGTTRKNQKRISSSPGPRPERVISERRRIDN</sequence>
<dbReference type="EMBL" id="JBFCZG010000007">
    <property type="protein sequence ID" value="KAL3420335.1"/>
    <property type="molecule type" value="Genomic_DNA"/>
</dbReference>
<reference evidence="2 3" key="1">
    <citation type="submission" date="2024-06" db="EMBL/GenBank/DDBJ databases">
        <title>Complete genome of Phlyctema vagabunda strain 19-DSS-EL-015.</title>
        <authorList>
            <person name="Fiorenzani C."/>
        </authorList>
    </citation>
    <scope>NUCLEOTIDE SEQUENCE [LARGE SCALE GENOMIC DNA]</scope>
    <source>
        <strain evidence="2 3">19-DSS-EL-015</strain>
    </source>
</reference>
<feature type="compositionally biased region" description="Polar residues" evidence="1">
    <location>
        <begin position="194"/>
        <end position="212"/>
    </location>
</feature>
<accession>A0ABR4PAM7</accession>
<evidence type="ECO:0000256" key="1">
    <source>
        <dbReference type="SAM" id="MobiDB-lite"/>
    </source>
</evidence>
<feature type="region of interest" description="Disordered" evidence="1">
    <location>
        <begin position="1"/>
        <end position="41"/>
    </location>
</feature>